<evidence type="ECO:0000256" key="5">
    <source>
        <dbReference type="ARBA" id="ARBA00023043"/>
    </source>
</evidence>
<dbReference type="RefSeq" id="XP_056699256.1">
    <property type="nucleotide sequence ID" value="XM_056843278.1"/>
</dbReference>
<evidence type="ECO:0000313" key="16">
    <source>
        <dbReference type="RefSeq" id="XP_056699253.1"/>
    </source>
</evidence>
<evidence type="ECO:0000256" key="6">
    <source>
        <dbReference type="ARBA" id="ARBA00023136"/>
    </source>
</evidence>
<evidence type="ECO:0000313" key="18">
    <source>
        <dbReference type="RefSeq" id="XP_056699255.1"/>
    </source>
</evidence>
<feature type="compositionally biased region" description="Basic and acidic residues" evidence="8">
    <location>
        <begin position="248"/>
        <end position="259"/>
    </location>
</feature>
<dbReference type="PROSITE" id="PS50297">
    <property type="entry name" value="ANK_REP_REGION"/>
    <property type="match status" value="2"/>
</dbReference>
<organism evidence="11 15">
    <name type="scientific">Spinacia oleracea</name>
    <name type="common">Spinach</name>
    <dbReference type="NCBI Taxonomy" id="3562"/>
    <lineage>
        <taxon>Eukaryota</taxon>
        <taxon>Viridiplantae</taxon>
        <taxon>Streptophyta</taxon>
        <taxon>Embryophyta</taxon>
        <taxon>Tracheophyta</taxon>
        <taxon>Spermatophyta</taxon>
        <taxon>Magnoliopsida</taxon>
        <taxon>eudicotyledons</taxon>
        <taxon>Gunneridae</taxon>
        <taxon>Pentapetalae</taxon>
        <taxon>Caryophyllales</taxon>
        <taxon>Chenopodiaceae</taxon>
        <taxon>Chenopodioideae</taxon>
        <taxon>Anserineae</taxon>
        <taxon>Spinacia</taxon>
    </lineage>
</organism>
<dbReference type="RefSeq" id="XP_056699249.1">
    <property type="nucleotide sequence ID" value="XM_056843271.1"/>
</dbReference>
<evidence type="ECO:0000313" key="21">
    <source>
        <dbReference type="RefSeq" id="XP_056699258.1"/>
    </source>
</evidence>
<evidence type="ECO:0000313" key="20">
    <source>
        <dbReference type="RefSeq" id="XP_056699257.1"/>
    </source>
</evidence>
<dbReference type="GeneID" id="110801742"/>
<dbReference type="RefSeq" id="XP_056699257.1">
    <property type="nucleotide sequence ID" value="XM_056843279.1"/>
</dbReference>
<feature type="repeat" description="ANK" evidence="7">
    <location>
        <begin position="164"/>
        <end position="196"/>
    </location>
</feature>
<reference evidence="12 13" key="2">
    <citation type="submission" date="2025-05" db="UniProtKB">
        <authorList>
            <consortium name="RefSeq"/>
        </authorList>
    </citation>
    <scope>IDENTIFICATION</scope>
    <source>
        <tissue evidence="12 13">Leaf</tissue>
    </source>
</reference>
<dbReference type="InterPro" id="IPR002110">
    <property type="entry name" value="Ankyrin_rpt"/>
</dbReference>
<dbReference type="Pfam" id="PF00023">
    <property type="entry name" value="Ank"/>
    <property type="match status" value="1"/>
</dbReference>
<dbReference type="Gene3D" id="1.25.40.20">
    <property type="entry name" value="Ankyrin repeat-containing domain"/>
    <property type="match status" value="1"/>
</dbReference>
<keyword evidence="4 9" id="KW-1133">Transmembrane helix</keyword>
<feature type="repeat" description="ANK" evidence="7">
    <location>
        <begin position="91"/>
        <end position="115"/>
    </location>
</feature>
<dbReference type="Proteomes" id="UP000813463">
    <property type="component" value="Chromosome 4"/>
</dbReference>
<evidence type="ECO:0000313" key="17">
    <source>
        <dbReference type="RefSeq" id="XP_056699254.1"/>
    </source>
</evidence>
<feature type="transmembrane region" description="Helical" evidence="9">
    <location>
        <begin position="410"/>
        <end position="428"/>
    </location>
</feature>
<accession>A0ABM3RUF6</accession>
<evidence type="ECO:0000256" key="1">
    <source>
        <dbReference type="ARBA" id="ARBA00004141"/>
    </source>
</evidence>
<comment type="subcellular location">
    <subcellularLocation>
        <location evidence="1">Membrane</location>
        <topology evidence="1">Multi-pass membrane protein</topology>
    </subcellularLocation>
</comment>
<proteinExistence type="predicted"/>
<evidence type="ECO:0000256" key="9">
    <source>
        <dbReference type="SAM" id="Phobius"/>
    </source>
</evidence>
<feature type="region of interest" description="Disordered" evidence="8">
    <location>
        <begin position="248"/>
        <end position="280"/>
    </location>
</feature>
<dbReference type="InterPro" id="IPR036770">
    <property type="entry name" value="Ankyrin_rpt-contain_sf"/>
</dbReference>
<evidence type="ECO:0000313" key="11">
    <source>
        <dbReference type="Proteomes" id="UP000813463"/>
    </source>
</evidence>
<dbReference type="PROSITE" id="PS50088">
    <property type="entry name" value="ANK_REPEAT"/>
    <property type="match status" value="2"/>
</dbReference>
<evidence type="ECO:0000313" key="15">
    <source>
        <dbReference type="RefSeq" id="XP_056699252.1"/>
    </source>
</evidence>
<dbReference type="RefSeq" id="XP_056699253.1">
    <property type="nucleotide sequence ID" value="XM_056843275.1"/>
</dbReference>
<evidence type="ECO:0000313" key="19">
    <source>
        <dbReference type="RefSeq" id="XP_056699256.1"/>
    </source>
</evidence>
<keyword evidence="5 7" id="KW-0040">ANK repeat</keyword>
<evidence type="ECO:0000313" key="13">
    <source>
        <dbReference type="RefSeq" id="XP_056699250.1"/>
    </source>
</evidence>
<evidence type="ECO:0000256" key="2">
    <source>
        <dbReference type="ARBA" id="ARBA00022692"/>
    </source>
</evidence>
<evidence type="ECO:0000313" key="14">
    <source>
        <dbReference type="RefSeq" id="XP_056699251.1"/>
    </source>
</evidence>
<evidence type="ECO:0000313" key="12">
    <source>
        <dbReference type="RefSeq" id="XP_056699249.1"/>
    </source>
</evidence>
<feature type="transmembrane region" description="Helical" evidence="9">
    <location>
        <begin position="440"/>
        <end position="463"/>
    </location>
</feature>
<dbReference type="RefSeq" id="XP_056699254.1">
    <property type="nucleotide sequence ID" value="XM_056843276.1"/>
</dbReference>
<evidence type="ECO:0000256" key="7">
    <source>
        <dbReference type="PROSITE-ProRule" id="PRU00023"/>
    </source>
</evidence>
<dbReference type="Pfam" id="PF13962">
    <property type="entry name" value="PGG"/>
    <property type="match status" value="1"/>
</dbReference>
<evidence type="ECO:0000256" key="4">
    <source>
        <dbReference type="ARBA" id="ARBA00022989"/>
    </source>
</evidence>
<evidence type="ECO:0000256" key="3">
    <source>
        <dbReference type="ARBA" id="ARBA00022737"/>
    </source>
</evidence>
<keyword evidence="2 9" id="KW-0812">Transmembrane</keyword>
<dbReference type="SUPFAM" id="SSF48403">
    <property type="entry name" value="Ankyrin repeat"/>
    <property type="match status" value="1"/>
</dbReference>
<protein>
    <submittedName>
        <fullName evidence="12 13">Ankyrin repeat-containing protein At2g01680-like isoform X1</fullName>
    </submittedName>
</protein>
<dbReference type="RefSeq" id="XP_056699251.1">
    <property type="nucleotide sequence ID" value="XM_056843273.1"/>
</dbReference>
<dbReference type="PANTHER" id="PTHR24186">
    <property type="entry name" value="PROTEIN PHOSPHATASE 1 REGULATORY SUBUNIT"/>
    <property type="match status" value="1"/>
</dbReference>
<keyword evidence="6 9" id="KW-0472">Membrane</keyword>
<feature type="transmembrane region" description="Helical" evidence="9">
    <location>
        <begin position="377"/>
        <end position="398"/>
    </location>
</feature>
<dbReference type="SMART" id="SM00248">
    <property type="entry name" value="ANK"/>
    <property type="match status" value="5"/>
</dbReference>
<dbReference type="RefSeq" id="XP_056699252.1">
    <property type="nucleotide sequence ID" value="XM_056843274.1"/>
</dbReference>
<dbReference type="RefSeq" id="XP_056699258.1">
    <property type="nucleotide sequence ID" value="XM_056843280.1"/>
</dbReference>
<gene>
    <name evidence="12 13 14 15 16 17 18 19 20 21" type="primary">LOC110801742</name>
</gene>
<dbReference type="RefSeq" id="XP_056699255.1">
    <property type="nucleotide sequence ID" value="XM_056843277.1"/>
</dbReference>
<keyword evidence="3" id="KW-0677">Repeat</keyword>
<dbReference type="RefSeq" id="XP_056699250.1">
    <property type="nucleotide sequence ID" value="XM_056843272.1"/>
</dbReference>
<dbReference type="Pfam" id="PF12796">
    <property type="entry name" value="Ank_2"/>
    <property type="match status" value="1"/>
</dbReference>
<evidence type="ECO:0000256" key="8">
    <source>
        <dbReference type="SAM" id="MobiDB-lite"/>
    </source>
</evidence>
<evidence type="ECO:0000259" key="10">
    <source>
        <dbReference type="Pfam" id="PF13962"/>
    </source>
</evidence>
<reference evidence="11" key="1">
    <citation type="journal article" date="2021" name="Nat. Commun.">
        <title>Genomic analyses provide insights into spinach domestication and the genetic basis of agronomic traits.</title>
        <authorList>
            <person name="Cai X."/>
            <person name="Sun X."/>
            <person name="Xu C."/>
            <person name="Sun H."/>
            <person name="Wang X."/>
            <person name="Ge C."/>
            <person name="Zhang Z."/>
            <person name="Wang Q."/>
            <person name="Fei Z."/>
            <person name="Jiao C."/>
            <person name="Wang Q."/>
        </authorList>
    </citation>
    <scope>NUCLEOTIDE SEQUENCE [LARGE SCALE GENOMIC DNA]</scope>
    <source>
        <strain evidence="11">cv. Varoflay</strain>
    </source>
</reference>
<name>A0ABM3RUF6_SPIOL</name>
<dbReference type="InterPro" id="IPR026961">
    <property type="entry name" value="PGG_dom"/>
</dbReference>
<dbReference type="PANTHER" id="PTHR24186:SF38">
    <property type="entry name" value="ANKYRIN REPEAT FAMILY PROTEIN"/>
    <property type="match status" value="1"/>
</dbReference>
<keyword evidence="11" id="KW-1185">Reference proteome</keyword>
<feature type="domain" description="PGG" evidence="10">
    <location>
        <begin position="319"/>
        <end position="428"/>
    </location>
</feature>
<sequence>MFLACKYGYHQLVKRLIEIDVPVDLFCLHIAVSRGHTDIVQEMIEKWPNLAEEADENGLNLLHYACKYGEAEITGTVLNLSPDLVLSYDNNGLTPLHLAAVHNNGAIFKEFVAQGFFTFLALTKQHETVLHLLVRHNHYDAFLSLMKLLNDDSSHDLFLCRDQQGNTPLHLALSGNCYQIAEYLINKSTKEQLFDTRNDAGFTALDILNNSGEEDLSKRHLRECLLQINSRLIKSPSTGEPIQKCEEIVNDEHPEDRVQSKKSSSTSSAENVVSQDDKAKASYQEPLYEAVKAILDVLQEDKDRRKNRREKRMQEMHMEGLQNARNTINIIAILIATVTFTACLSPPGGFFQAGPYIGKPVLGETTAFKVFSISNDAALFLSLGIVVILVSIIPFRITPMRKVLALTHKLLWLAVAFLATAYIAARWATTPEVEHRKWTFGVVLSICCVFLVIIFVGLSIKLINDKLKKQRNQQILSARTFSVDSDMQSQVKSGYITY</sequence>